<dbReference type="EMBL" id="HACG01015836">
    <property type="protein sequence ID" value="CEK62701.1"/>
    <property type="molecule type" value="Transcribed_RNA"/>
</dbReference>
<feature type="region of interest" description="Disordered" evidence="1">
    <location>
        <begin position="82"/>
        <end position="109"/>
    </location>
</feature>
<accession>A0A0B6Z469</accession>
<name>A0A0B6Z469_9EUPU</name>
<protein>
    <submittedName>
        <fullName evidence="2">Uncharacterized protein</fullName>
    </submittedName>
</protein>
<gene>
    <name evidence="2" type="primary">ORF45936</name>
</gene>
<proteinExistence type="predicted"/>
<feature type="compositionally biased region" description="Basic and acidic residues" evidence="1">
    <location>
        <begin position="100"/>
        <end position="109"/>
    </location>
</feature>
<evidence type="ECO:0000313" key="2">
    <source>
        <dbReference type="EMBL" id="CEK62701.1"/>
    </source>
</evidence>
<feature type="non-terminal residue" evidence="2">
    <location>
        <position position="109"/>
    </location>
</feature>
<dbReference type="AlphaFoldDB" id="A0A0B6Z469"/>
<sequence>KKKVPPPRPPPPKVQSLPSFFSPSAESISTTMTYSASSSSLDCCPIPSSRKIKNISDSNSSSDVDGRQTPVLSIQHMLPLFSPRDDADHSRAYSPFTLESDTHSIMESP</sequence>
<evidence type="ECO:0000256" key="1">
    <source>
        <dbReference type="SAM" id="MobiDB-lite"/>
    </source>
</evidence>
<feature type="compositionally biased region" description="Pro residues" evidence="1">
    <location>
        <begin position="1"/>
        <end position="13"/>
    </location>
</feature>
<feature type="region of interest" description="Disordered" evidence="1">
    <location>
        <begin position="1"/>
        <end position="21"/>
    </location>
</feature>
<organism evidence="2">
    <name type="scientific">Arion vulgaris</name>
    <dbReference type="NCBI Taxonomy" id="1028688"/>
    <lineage>
        <taxon>Eukaryota</taxon>
        <taxon>Metazoa</taxon>
        <taxon>Spiralia</taxon>
        <taxon>Lophotrochozoa</taxon>
        <taxon>Mollusca</taxon>
        <taxon>Gastropoda</taxon>
        <taxon>Heterobranchia</taxon>
        <taxon>Euthyneura</taxon>
        <taxon>Panpulmonata</taxon>
        <taxon>Eupulmonata</taxon>
        <taxon>Stylommatophora</taxon>
        <taxon>Helicina</taxon>
        <taxon>Arionoidea</taxon>
        <taxon>Arionidae</taxon>
        <taxon>Arion</taxon>
    </lineage>
</organism>
<feature type="non-terminal residue" evidence="2">
    <location>
        <position position="1"/>
    </location>
</feature>
<reference evidence="2" key="1">
    <citation type="submission" date="2014-12" db="EMBL/GenBank/DDBJ databases">
        <title>Insight into the proteome of Arion vulgaris.</title>
        <authorList>
            <person name="Aradska J."/>
            <person name="Bulat T."/>
            <person name="Smidak R."/>
            <person name="Sarate P."/>
            <person name="Gangsoo J."/>
            <person name="Sialana F."/>
            <person name="Bilban M."/>
            <person name="Lubec G."/>
        </authorList>
    </citation>
    <scope>NUCLEOTIDE SEQUENCE</scope>
    <source>
        <tissue evidence="2">Skin</tissue>
    </source>
</reference>